<evidence type="ECO:0000256" key="6">
    <source>
        <dbReference type="RuleBase" id="RU004466"/>
    </source>
</evidence>
<keyword evidence="4" id="KW-0479">Metal-binding</keyword>
<dbReference type="STRING" id="1150368.SAMN02927921_01477"/>
<dbReference type="PROSITE" id="PS00444">
    <property type="entry name" value="POLYPRENYL_SYNTHASE_2"/>
    <property type="match status" value="1"/>
</dbReference>
<organism evidence="7 8">
    <name type="scientific">Sinomicrobium oceani</name>
    <dbReference type="NCBI Taxonomy" id="1150368"/>
    <lineage>
        <taxon>Bacteria</taxon>
        <taxon>Pseudomonadati</taxon>
        <taxon>Bacteroidota</taxon>
        <taxon>Flavobacteriia</taxon>
        <taxon>Flavobacteriales</taxon>
        <taxon>Flavobacteriaceae</taxon>
        <taxon>Sinomicrobium</taxon>
    </lineage>
</organism>
<sequence>MLTISQYQEEFLAYLEDYPFSSEPEGLYGPMHYILRVGGKRLRPVLTLLAADIFGGDYKKALDAALAIEVFHNFTLVHDDIMDDAPMRRGMPSVHEKWDLNTGILSGDVMLVKSYTLFERYAPELQVKLIRLFNKTAAEVCEGQQYDVDFELRTDVTLQEYLRMIQYKTAVLVGAAMQMGALIAGATEEEAKTIYDFGLHLGTAFQLQDDYLDAFGDEKTFGKQIGGDIMENKKTFLYITALENLEEDDADLLQNLYEIAPADTEEKIRTVKELFVSSGATDKIREAIQEYTETAFGSIASLSLDEKKKEVLLAFGRNLMNRKV</sequence>
<dbReference type="InterPro" id="IPR033749">
    <property type="entry name" value="Polyprenyl_synt_CS"/>
</dbReference>
<dbReference type="OrthoDB" id="9805316at2"/>
<dbReference type="PANTHER" id="PTHR12001">
    <property type="entry name" value="GERANYLGERANYL PYROPHOSPHATE SYNTHASE"/>
    <property type="match status" value="1"/>
</dbReference>
<dbReference type="GO" id="GO:0046872">
    <property type="term" value="F:metal ion binding"/>
    <property type="evidence" value="ECO:0007669"/>
    <property type="project" value="UniProtKB-KW"/>
</dbReference>
<dbReference type="AlphaFoldDB" id="A0A1K1NVE6"/>
<dbReference type="Pfam" id="PF00348">
    <property type="entry name" value="polyprenyl_synt"/>
    <property type="match status" value="1"/>
</dbReference>
<dbReference type="SUPFAM" id="SSF48576">
    <property type="entry name" value="Terpenoid synthases"/>
    <property type="match status" value="1"/>
</dbReference>
<dbReference type="CDD" id="cd00685">
    <property type="entry name" value="Trans_IPPS_HT"/>
    <property type="match status" value="1"/>
</dbReference>
<evidence type="ECO:0000256" key="5">
    <source>
        <dbReference type="ARBA" id="ARBA00022842"/>
    </source>
</evidence>
<dbReference type="PANTHER" id="PTHR12001:SF85">
    <property type="entry name" value="SHORT CHAIN ISOPRENYL DIPHOSPHATE SYNTHASE"/>
    <property type="match status" value="1"/>
</dbReference>
<evidence type="ECO:0000256" key="2">
    <source>
        <dbReference type="ARBA" id="ARBA00006706"/>
    </source>
</evidence>
<dbReference type="InterPro" id="IPR008949">
    <property type="entry name" value="Isoprenoid_synthase_dom_sf"/>
</dbReference>
<dbReference type="EMBL" id="FPJE01000006">
    <property type="protein sequence ID" value="SFW39249.1"/>
    <property type="molecule type" value="Genomic_DNA"/>
</dbReference>
<keyword evidence="8" id="KW-1185">Reference proteome</keyword>
<dbReference type="GO" id="GO:0008299">
    <property type="term" value="P:isoprenoid biosynthetic process"/>
    <property type="evidence" value="ECO:0007669"/>
    <property type="project" value="InterPro"/>
</dbReference>
<evidence type="ECO:0000313" key="8">
    <source>
        <dbReference type="Proteomes" id="UP000182248"/>
    </source>
</evidence>
<keyword evidence="5" id="KW-0460">Magnesium</keyword>
<dbReference type="Gene3D" id="1.10.600.10">
    <property type="entry name" value="Farnesyl Diphosphate Synthase"/>
    <property type="match status" value="1"/>
</dbReference>
<keyword evidence="3 6" id="KW-0808">Transferase</keyword>
<protein>
    <submittedName>
        <fullName evidence="7">Geranylgeranyl diphosphate synthase, type II</fullName>
    </submittedName>
</protein>
<comment type="cofactor">
    <cofactor evidence="1">
        <name>Mg(2+)</name>
        <dbReference type="ChEBI" id="CHEBI:18420"/>
    </cofactor>
</comment>
<dbReference type="Proteomes" id="UP000182248">
    <property type="component" value="Unassembled WGS sequence"/>
</dbReference>
<evidence type="ECO:0000256" key="1">
    <source>
        <dbReference type="ARBA" id="ARBA00001946"/>
    </source>
</evidence>
<gene>
    <name evidence="7" type="ORF">SAMN02927921_01477</name>
</gene>
<evidence type="ECO:0000256" key="3">
    <source>
        <dbReference type="ARBA" id="ARBA00022679"/>
    </source>
</evidence>
<dbReference type="RefSeq" id="WP_072316704.1">
    <property type="nucleotide sequence ID" value="NZ_FPJE01000006.1"/>
</dbReference>
<evidence type="ECO:0000313" key="7">
    <source>
        <dbReference type="EMBL" id="SFW39249.1"/>
    </source>
</evidence>
<comment type="similarity">
    <text evidence="2 6">Belongs to the FPP/GGPP synthase family.</text>
</comment>
<name>A0A1K1NVE6_9FLAO</name>
<dbReference type="SFLD" id="SFLDG01017">
    <property type="entry name" value="Polyprenyl_Transferase_Like"/>
    <property type="match status" value="1"/>
</dbReference>
<reference evidence="7 8" key="1">
    <citation type="submission" date="2016-11" db="EMBL/GenBank/DDBJ databases">
        <authorList>
            <person name="Jaros S."/>
            <person name="Januszkiewicz K."/>
            <person name="Wedrychowicz H."/>
        </authorList>
    </citation>
    <scope>NUCLEOTIDE SEQUENCE [LARGE SCALE GENOMIC DNA]</scope>
    <source>
        <strain evidence="7 8">CGMCC 1.12145</strain>
    </source>
</reference>
<dbReference type="SFLD" id="SFLDS00005">
    <property type="entry name" value="Isoprenoid_Synthase_Type_I"/>
    <property type="match status" value="1"/>
</dbReference>
<dbReference type="InterPro" id="IPR000092">
    <property type="entry name" value="Polyprenyl_synt"/>
</dbReference>
<dbReference type="PROSITE" id="PS00723">
    <property type="entry name" value="POLYPRENYL_SYNTHASE_1"/>
    <property type="match status" value="1"/>
</dbReference>
<dbReference type="GO" id="GO:0004659">
    <property type="term" value="F:prenyltransferase activity"/>
    <property type="evidence" value="ECO:0007669"/>
    <property type="project" value="InterPro"/>
</dbReference>
<proteinExistence type="inferred from homology"/>
<accession>A0A1K1NVE6</accession>
<evidence type="ECO:0000256" key="4">
    <source>
        <dbReference type="ARBA" id="ARBA00022723"/>
    </source>
</evidence>